<protein>
    <submittedName>
        <fullName evidence="1">Uncharacterized protein</fullName>
    </submittedName>
</protein>
<proteinExistence type="predicted"/>
<accession>A0A7J8IN99</accession>
<comment type="caution">
    <text evidence="1">The sequence shown here is derived from an EMBL/GenBank/DDBJ whole genome shotgun (WGS) entry which is preliminary data.</text>
</comment>
<dbReference type="Proteomes" id="UP000593571">
    <property type="component" value="Unassembled WGS sequence"/>
</dbReference>
<reference evidence="1 2" key="1">
    <citation type="journal article" date="2020" name="Nature">
        <title>Six reference-quality genomes reveal evolution of bat adaptations.</title>
        <authorList>
            <person name="Jebb D."/>
            <person name="Huang Z."/>
            <person name="Pippel M."/>
            <person name="Hughes G.M."/>
            <person name="Lavrichenko K."/>
            <person name="Devanna P."/>
            <person name="Winkler S."/>
            <person name="Jermiin L.S."/>
            <person name="Skirmuntt E.C."/>
            <person name="Katzourakis A."/>
            <person name="Burkitt-Gray L."/>
            <person name="Ray D.A."/>
            <person name="Sullivan K.A.M."/>
            <person name="Roscito J.G."/>
            <person name="Kirilenko B.M."/>
            <person name="Davalos L.M."/>
            <person name="Corthals A.P."/>
            <person name="Power M.L."/>
            <person name="Jones G."/>
            <person name="Ransome R.D."/>
            <person name="Dechmann D.K.N."/>
            <person name="Locatelli A.G."/>
            <person name="Puechmaille S.J."/>
            <person name="Fedrigo O."/>
            <person name="Jarvis E.D."/>
            <person name="Hiller M."/>
            <person name="Vernes S.C."/>
            <person name="Myers E.W."/>
            <person name="Teeling E.C."/>
        </authorList>
    </citation>
    <scope>NUCLEOTIDE SEQUENCE [LARGE SCALE GENOMIC DNA]</scope>
    <source>
        <strain evidence="1">MRouAeg1</strain>
        <tissue evidence="1">Muscle</tissue>
    </source>
</reference>
<evidence type="ECO:0000313" key="2">
    <source>
        <dbReference type="Proteomes" id="UP000593571"/>
    </source>
</evidence>
<organism evidence="1 2">
    <name type="scientific">Rousettus aegyptiacus</name>
    <name type="common">Egyptian fruit bat</name>
    <name type="synonym">Pteropus aegyptiacus</name>
    <dbReference type="NCBI Taxonomy" id="9407"/>
    <lineage>
        <taxon>Eukaryota</taxon>
        <taxon>Metazoa</taxon>
        <taxon>Chordata</taxon>
        <taxon>Craniata</taxon>
        <taxon>Vertebrata</taxon>
        <taxon>Euteleostomi</taxon>
        <taxon>Mammalia</taxon>
        <taxon>Eutheria</taxon>
        <taxon>Laurasiatheria</taxon>
        <taxon>Chiroptera</taxon>
        <taxon>Yinpterochiroptera</taxon>
        <taxon>Pteropodoidea</taxon>
        <taxon>Pteropodidae</taxon>
        <taxon>Rousettinae</taxon>
        <taxon>Rousettus</taxon>
    </lineage>
</organism>
<keyword evidence="2" id="KW-1185">Reference proteome</keyword>
<name>A0A7J8IN99_ROUAE</name>
<dbReference type="EMBL" id="JACASE010000003">
    <property type="protein sequence ID" value="KAF6485362.1"/>
    <property type="molecule type" value="Genomic_DNA"/>
</dbReference>
<gene>
    <name evidence="1" type="ORF">HJG63_010585</name>
</gene>
<dbReference type="AlphaFoldDB" id="A0A7J8IN99"/>
<evidence type="ECO:0000313" key="1">
    <source>
        <dbReference type="EMBL" id="KAF6485362.1"/>
    </source>
</evidence>
<sequence length="134" mass="14255">MPSSHRCTLICDGPRGAPRPSIQPRDSRGGLRTASLSLGLCALCPFGPFGSQSDSPSRVEISHIQFYLGKTFGLAVCQPPATAIPAAKGTVIPLSRTSLGLPAWPYGHQETALDARTLHYSFVSPAPRIVSDVW</sequence>